<feature type="domain" description="BZIP" evidence="11">
    <location>
        <begin position="100"/>
        <end position="115"/>
    </location>
</feature>
<accession>A0AAX4HHL1</accession>
<evidence type="ECO:0000256" key="2">
    <source>
        <dbReference type="ARBA" id="ARBA00004123"/>
    </source>
</evidence>
<dbReference type="GeneID" id="88175790"/>
<dbReference type="CDD" id="cd14688">
    <property type="entry name" value="bZIP_YAP"/>
    <property type="match status" value="1"/>
</dbReference>
<dbReference type="EMBL" id="CP138899">
    <property type="protein sequence ID" value="WPK27345.1"/>
    <property type="molecule type" value="Genomic_DNA"/>
</dbReference>
<feature type="region of interest" description="Disordered" evidence="10">
    <location>
        <begin position="23"/>
        <end position="116"/>
    </location>
</feature>
<comment type="similarity">
    <text evidence="3">Belongs to the bZIP family.</text>
</comment>
<keyword evidence="9" id="KW-0175">Coiled coil</keyword>
<dbReference type="PANTHER" id="PTHR40621">
    <property type="entry name" value="TRANSCRIPTION FACTOR KAPC-RELATED"/>
    <property type="match status" value="1"/>
</dbReference>
<dbReference type="PANTHER" id="PTHR40621:SF11">
    <property type="entry name" value="TRANSCRIPTION FACTOR KAPC-RELATED"/>
    <property type="match status" value="1"/>
</dbReference>
<protein>
    <recommendedName>
        <fullName evidence="8">Putative transcription factor kapC</fullName>
    </recommendedName>
</protein>
<feature type="compositionally biased region" description="Low complexity" evidence="10">
    <location>
        <begin position="31"/>
        <end position="40"/>
    </location>
</feature>
<dbReference type="InterPro" id="IPR046347">
    <property type="entry name" value="bZIP_sf"/>
</dbReference>
<evidence type="ECO:0000256" key="3">
    <source>
        <dbReference type="ARBA" id="ARBA00007163"/>
    </source>
</evidence>
<gene>
    <name evidence="12" type="ORF">PUMCH_004730</name>
</gene>
<dbReference type="PROSITE" id="PS00036">
    <property type="entry name" value="BZIP_BASIC"/>
    <property type="match status" value="1"/>
</dbReference>
<comment type="subcellular location">
    <subcellularLocation>
        <location evidence="2">Nucleus</location>
    </subcellularLocation>
</comment>
<keyword evidence="4" id="KW-0805">Transcription regulation</keyword>
<dbReference type="GO" id="GO:0001228">
    <property type="term" value="F:DNA-binding transcription activator activity, RNA polymerase II-specific"/>
    <property type="evidence" value="ECO:0007669"/>
    <property type="project" value="TreeGrafter"/>
</dbReference>
<dbReference type="GO" id="GO:0000976">
    <property type="term" value="F:transcription cis-regulatory region binding"/>
    <property type="evidence" value="ECO:0007669"/>
    <property type="project" value="InterPro"/>
</dbReference>
<comment type="function">
    <text evidence="1">Putative transcription factor.</text>
</comment>
<keyword evidence="5" id="KW-0238">DNA-binding</keyword>
<keyword evidence="6" id="KW-0804">Transcription</keyword>
<dbReference type="Proteomes" id="UP001338582">
    <property type="component" value="Chromosome 6"/>
</dbReference>
<dbReference type="SUPFAM" id="SSF57959">
    <property type="entry name" value="Leucine zipper domain"/>
    <property type="match status" value="1"/>
</dbReference>
<dbReference type="KEGG" id="asau:88175790"/>
<feature type="compositionally biased region" description="Low complexity" evidence="10">
    <location>
        <begin position="64"/>
        <end position="85"/>
    </location>
</feature>
<reference evidence="12 13" key="1">
    <citation type="submission" date="2023-10" db="EMBL/GenBank/DDBJ databases">
        <title>Draft Genome Sequence of Candida saopaulonensis from a very Premature Infant with Sepsis.</title>
        <authorList>
            <person name="Ning Y."/>
            <person name="Dai R."/>
            <person name="Xiao M."/>
            <person name="Xu Y."/>
            <person name="Yan Q."/>
            <person name="Zhang L."/>
        </authorList>
    </citation>
    <scope>NUCLEOTIDE SEQUENCE [LARGE SCALE GENOMIC DNA]</scope>
    <source>
        <strain evidence="12 13">19XY460</strain>
    </source>
</reference>
<evidence type="ECO:0000256" key="5">
    <source>
        <dbReference type="ARBA" id="ARBA00023125"/>
    </source>
</evidence>
<evidence type="ECO:0000256" key="6">
    <source>
        <dbReference type="ARBA" id="ARBA00023163"/>
    </source>
</evidence>
<feature type="coiled-coil region" evidence="9">
    <location>
        <begin position="116"/>
        <end position="157"/>
    </location>
</feature>
<dbReference type="Pfam" id="PF00170">
    <property type="entry name" value="bZIP_1"/>
    <property type="match status" value="1"/>
</dbReference>
<evidence type="ECO:0000313" key="12">
    <source>
        <dbReference type="EMBL" id="WPK27345.1"/>
    </source>
</evidence>
<dbReference type="GO" id="GO:0090575">
    <property type="term" value="C:RNA polymerase II transcription regulator complex"/>
    <property type="evidence" value="ECO:0007669"/>
    <property type="project" value="TreeGrafter"/>
</dbReference>
<evidence type="ECO:0000256" key="7">
    <source>
        <dbReference type="ARBA" id="ARBA00023242"/>
    </source>
</evidence>
<dbReference type="AlphaFoldDB" id="A0AAX4HHL1"/>
<proteinExistence type="inferred from homology"/>
<evidence type="ECO:0000313" key="13">
    <source>
        <dbReference type="Proteomes" id="UP001338582"/>
    </source>
</evidence>
<keyword evidence="13" id="KW-1185">Reference proteome</keyword>
<dbReference type="InterPro" id="IPR004827">
    <property type="entry name" value="bZIP"/>
</dbReference>
<evidence type="ECO:0000256" key="9">
    <source>
        <dbReference type="SAM" id="Coils"/>
    </source>
</evidence>
<evidence type="ECO:0000259" key="11">
    <source>
        <dbReference type="PROSITE" id="PS00036"/>
    </source>
</evidence>
<feature type="compositionally biased region" description="Low complexity" evidence="10">
    <location>
        <begin position="100"/>
        <end position="111"/>
    </location>
</feature>
<keyword evidence="7" id="KW-0539">Nucleus</keyword>
<dbReference type="RefSeq" id="XP_062879723.1">
    <property type="nucleotide sequence ID" value="XM_063023653.1"/>
</dbReference>
<dbReference type="InterPro" id="IPR050936">
    <property type="entry name" value="AP-1-like"/>
</dbReference>
<evidence type="ECO:0000256" key="4">
    <source>
        <dbReference type="ARBA" id="ARBA00023015"/>
    </source>
</evidence>
<dbReference type="Gene3D" id="1.20.5.170">
    <property type="match status" value="1"/>
</dbReference>
<evidence type="ECO:0000256" key="10">
    <source>
        <dbReference type="SAM" id="MobiDB-lite"/>
    </source>
</evidence>
<evidence type="ECO:0000256" key="8">
    <source>
        <dbReference type="ARBA" id="ARBA00044067"/>
    </source>
</evidence>
<organism evidence="12 13">
    <name type="scientific">Australozyma saopauloensis</name>
    <dbReference type="NCBI Taxonomy" id="291208"/>
    <lineage>
        <taxon>Eukaryota</taxon>
        <taxon>Fungi</taxon>
        <taxon>Dikarya</taxon>
        <taxon>Ascomycota</taxon>
        <taxon>Saccharomycotina</taxon>
        <taxon>Pichiomycetes</taxon>
        <taxon>Metschnikowiaceae</taxon>
        <taxon>Australozyma</taxon>
    </lineage>
</organism>
<name>A0AAX4HHL1_9ASCO</name>
<sequence>MNFTYWKPGEVGSSYKLMAYLNTQPPPLHQTPSTHTSMTPTPTPYIPIQASVGSKQEPRITEIPGSSQTTPPSPPEATETPSELTPDPPSRGRKVVSGTRRAAQNRNAQKAFRQRREKYVKDLEATSAQMEEMKKKMQKLEQENAQLREYTVALQTRLIQLNPDEVFDQDVR</sequence>
<evidence type="ECO:0000256" key="1">
    <source>
        <dbReference type="ARBA" id="ARBA00004049"/>
    </source>
</evidence>